<feature type="domain" description="Pyridoxamine 5'-phosphate oxidase Alr4036 family FMN-binding" evidence="5">
    <location>
        <begin position="29"/>
        <end position="116"/>
    </location>
</feature>
<dbReference type="Proteomes" id="UP000001192">
    <property type="component" value="Chromosome 2"/>
</dbReference>
<reference evidence="7" key="1">
    <citation type="journal article" date="2014" name="Stand. Genomic Sci.">
        <title>Complete genome sequence of Burkholderia phymatum STM815(T), a broad host range and efficient nitrogen-fixing symbiont of Mimosa species.</title>
        <authorList>
            <person name="Moulin L."/>
            <person name="Klonowska A."/>
            <person name="Caroline B."/>
            <person name="Booth K."/>
            <person name="Vriezen J.A."/>
            <person name="Melkonian R."/>
            <person name="James E.K."/>
            <person name="Young J.P."/>
            <person name="Bena G."/>
            <person name="Hauser L."/>
            <person name="Land M."/>
            <person name="Kyrpides N."/>
            <person name="Bruce D."/>
            <person name="Chain P."/>
            <person name="Copeland A."/>
            <person name="Pitluck S."/>
            <person name="Woyke T."/>
            <person name="Lizotte-Waniewski M."/>
            <person name="Bristow J."/>
            <person name="Riley M."/>
        </authorList>
    </citation>
    <scope>NUCLEOTIDE SEQUENCE [LARGE SCALE GENOMIC DNA]</scope>
    <source>
        <strain evidence="7">DSM 17167 / CIP 108236 / LMG 21445 / STM815</strain>
    </source>
</reference>
<dbReference type="AlphaFoldDB" id="B2JRU6"/>
<dbReference type="Gene3D" id="2.30.110.10">
    <property type="entry name" value="Electron Transport, Fmn-binding Protein, Chain A"/>
    <property type="match status" value="1"/>
</dbReference>
<name>B2JRU6_PARP8</name>
<dbReference type="SUPFAM" id="SSF50475">
    <property type="entry name" value="FMN-binding split barrel"/>
    <property type="match status" value="1"/>
</dbReference>
<protein>
    <submittedName>
        <fullName evidence="6">Pyridoxamine 5'-phosphate oxidase-related FMN-binding</fullName>
    </submittedName>
</protein>
<dbReference type="eggNOG" id="COG0259">
    <property type="taxonomic scope" value="Bacteria"/>
</dbReference>
<dbReference type="Pfam" id="PF12766">
    <property type="entry name" value="Pyridox_oxase_2"/>
    <property type="match status" value="1"/>
</dbReference>
<sequence length="210" mass="23557">MSLPVLTSVQAGLPGMPAMNLEQIYRRVWDSLAAAVREDDHPFKVMQAATIGLDGCPNVRTVLLRSVSEQENLLTFHTDLRSPKVAELSREPRVALVGVDTVRNLQVRVTGQTRIVRDGQARLDAWRTSPDHDLVVYRTHVAPGTPISQADNALDGTRDAPGPDQGLKHFCVVEVHPTSLDWLEHVTVDRQQRARFVRQDHIWLRSWIAP</sequence>
<comment type="cofactor">
    <cofactor evidence="1">
        <name>FMN</name>
        <dbReference type="ChEBI" id="CHEBI:58210"/>
    </cofactor>
</comment>
<evidence type="ECO:0000313" key="7">
    <source>
        <dbReference type="Proteomes" id="UP000001192"/>
    </source>
</evidence>
<evidence type="ECO:0000259" key="5">
    <source>
        <dbReference type="Pfam" id="PF12766"/>
    </source>
</evidence>
<evidence type="ECO:0000313" key="6">
    <source>
        <dbReference type="EMBL" id="ACC73865.1"/>
    </source>
</evidence>
<organism evidence="6 7">
    <name type="scientific">Paraburkholderia phymatum (strain DSM 17167 / CIP 108236 / LMG 21445 / STM815)</name>
    <name type="common">Burkholderia phymatum</name>
    <dbReference type="NCBI Taxonomy" id="391038"/>
    <lineage>
        <taxon>Bacteria</taxon>
        <taxon>Pseudomonadati</taxon>
        <taxon>Pseudomonadota</taxon>
        <taxon>Betaproteobacteria</taxon>
        <taxon>Burkholderiales</taxon>
        <taxon>Burkholderiaceae</taxon>
        <taxon>Paraburkholderia</taxon>
    </lineage>
</organism>
<dbReference type="EMBL" id="CP001044">
    <property type="protein sequence ID" value="ACC73865.1"/>
    <property type="molecule type" value="Genomic_DNA"/>
</dbReference>
<evidence type="ECO:0000256" key="4">
    <source>
        <dbReference type="ARBA" id="ARBA00023002"/>
    </source>
</evidence>
<evidence type="ECO:0000256" key="3">
    <source>
        <dbReference type="ARBA" id="ARBA00022643"/>
    </source>
</evidence>
<dbReference type="STRING" id="391038.Bphy_4756"/>
<accession>B2JRU6</accession>
<dbReference type="InterPro" id="IPR024624">
    <property type="entry name" value="Pyridox_Oxase_Alr4036_FMN-bd"/>
</dbReference>
<keyword evidence="7" id="KW-1185">Reference proteome</keyword>
<dbReference type="KEGG" id="bph:Bphy_4756"/>
<dbReference type="GO" id="GO:0004733">
    <property type="term" value="F:pyridoxamine phosphate oxidase activity"/>
    <property type="evidence" value="ECO:0007669"/>
    <property type="project" value="InterPro"/>
</dbReference>
<dbReference type="HOGENOM" id="CLU_058669_0_1_4"/>
<proteinExistence type="predicted"/>
<evidence type="ECO:0000256" key="1">
    <source>
        <dbReference type="ARBA" id="ARBA00001917"/>
    </source>
</evidence>
<evidence type="ECO:0000256" key="2">
    <source>
        <dbReference type="ARBA" id="ARBA00022630"/>
    </source>
</evidence>
<dbReference type="InterPro" id="IPR012349">
    <property type="entry name" value="Split_barrel_FMN-bd"/>
</dbReference>
<dbReference type="PANTHER" id="PTHR10851:SF3">
    <property type="entry name" value="PYRIDOXINE_PYRIDOXAMINE 5'-PHOSPHATE OXIDASE 2"/>
    <property type="match status" value="1"/>
</dbReference>
<keyword evidence="2" id="KW-0285">Flavoprotein</keyword>
<dbReference type="GO" id="GO:0008615">
    <property type="term" value="P:pyridoxine biosynthetic process"/>
    <property type="evidence" value="ECO:0007669"/>
    <property type="project" value="InterPro"/>
</dbReference>
<dbReference type="PANTHER" id="PTHR10851">
    <property type="entry name" value="PYRIDOXINE-5-PHOSPHATE OXIDASE"/>
    <property type="match status" value="1"/>
</dbReference>
<gene>
    <name evidence="6" type="ordered locus">Bphy_4756</name>
</gene>
<keyword evidence="3" id="KW-0288">FMN</keyword>
<keyword evidence="4" id="KW-0560">Oxidoreductase</keyword>
<dbReference type="GO" id="GO:0010181">
    <property type="term" value="F:FMN binding"/>
    <property type="evidence" value="ECO:0007669"/>
    <property type="project" value="InterPro"/>
</dbReference>
<dbReference type="InterPro" id="IPR000659">
    <property type="entry name" value="Pyridox_Oxase"/>
</dbReference>